<feature type="transmembrane region" description="Helical" evidence="1">
    <location>
        <begin position="83"/>
        <end position="101"/>
    </location>
</feature>
<gene>
    <name evidence="3" type="ORF">BAUR920_03272</name>
    <name evidence="2" type="ORF">BLSMQ_0312</name>
</gene>
<dbReference type="PATRIC" id="fig|1703.10.peg.326"/>
<name>A0A1D7VZ68_BREAU</name>
<reference evidence="5" key="3">
    <citation type="submission" date="2017-03" db="EMBL/GenBank/DDBJ databases">
        <authorList>
            <person name="Monnet C."/>
        </authorList>
    </citation>
    <scope>NUCLEOTIDE SEQUENCE [LARGE SCALE GENOMIC DNA]</scope>
    <source>
        <strain evidence="5">CNRZ 920</strain>
    </source>
</reference>
<dbReference type="KEGG" id="blin:BLSMQ_0312"/>
<protein>
    <submittedName>
        <fullName evidence="2">Uncharacterized protein</fullName>
    </submittedName>
</protein>
<evidence type="ECO:0000313" key="5">
    <source>
        <dbReference type="Proteomes" id="UP000234289"/>
    </source>
</evidence>
<keyword evidence="1" id="KW-0812">Transmembrane</keyword>
<evidence type="ECO:0000313" key="2">
    <source>
        <dbReference type="EMBL" id="AOP52030.1"/>
    </source>
</evidence>
<dbReference type="EMBL" id="FXZG01000026">
    <property type="protein sequence ID" value="SMX99893.1"/>
    <property type="molecule type" value="Genomic_DNA"/>
</dbReference>
<proteinExistence type="predicted"/>
<reference evidence="2" key="1">
    <citation type="submission" date="2016-09" db="EMBL/GenBank/DDBJ databases">
        <title>Complete Genome Sequence of Brevibacterium aurantiacum SMQ-1335.</title>
        <authorList>
            <person name="de Melo A.G."/>
            <person name="Labrie S.J."/>
            <person name="Dumaresq J."/>
            <person name="Roberts R.J."/>
            <person name="Tremblay D.M."/>
            <person name="Moineau S."/>
        </authorList>
    </citation>
    <scope>NUCLEOTIDE SEQUENCE</scope>
    <source>
        <strain evidence="2">SMQ-1335</strain>
    </source>
</reference>
<evidence type="ECO:0000313" key="3">
    <source>
        <dbReference type="EMBL" id="SMX99893.1"/>
    </source>
</evidence>
<reference evidence="3" key="4">
    <citation type="submission" date="2017-03" db="EMBL/GenBank/DDBJ databases">
        <authorList>
            <person name="Afonso C.L."/>
            <person name="Miller P.J."/>
            <person name="Scott M.A."/>
            <person name="Spackman E."/>
            <person name="Goraichik I."/>
            <person name="Dimitrov K.M."/>
            <person name="Suarez D.L."/>
            <person name="Swayne D.E."/>
        </authorList>
    </citation>
    <scope>NUCLEOTIDE SEQUENCE [LARGE SCALE GENOMIC DNA]</scope>
    <source>
        <strain evidence="3">CNRZ 920</strain>
    </source>
</reference>
<dbReference type="Proteomes" id="UP000094793">
    <property type="component" value="Chromosome"/>
</dbReference>
<organism evidence="2 4">
    <name type="scientific">Brevibacterium aurantiacum</name>
    <dbReference type="NCBI Taxonomy" id="273384"/>
    <lineage>
        <taxon>Bacteria</taxon>
        <taxon>Bacillati</taxon>
        <taxon>Actinomycetota</taxon>
        <taxon>Actinomycetes</taxon>
        <taxon>Micrococcales</taxon>
        <taxon>Brevibacteriaceae</taxon>
        <taxon>Brevibacterium</taxon>
    </lineage>
</organism>
<dbReference type="Proteomes" id="UP000234289">
    <property type="component" value="Unassembled WGS sequence"/>
</dbReference>
<sequence>MTTAYRHRKILTYSAIALAATALPLLMPFSATLLGWALEVPMRLALSESLLATFGILVAWFVISRLIDVILDGSDIGGTVTGRLVSAATSMVLLGGGYFLIVDSAIAALLMAVAVCSLPLVMSILLQRREGASQERHRT</sequence>
<reference evidence="4" key="2">
    <citation type="submission" date="2016-09" db="EMBL/GenBank/DDBJ databases">
        <title>Complete Genome Sequence of Brevibacterium linens SMQ-1335.</title>
        <authorList>
            <person name="de Melo A.G."/>
            <person name="Labrie S.J."/>
            <person name="Dumaresq J."/>
            <person name="Roberts R.J."/>
            <person name="Tremblay D.M."/>
            <person name="Moineau S."/>
        </authorList>
    </citation>
    <scope>NUCLEOTIDE SEQUENCE [LARGE SCALE GENOMIC DNA]</scope>
    <source>
        <strain evidence="4">SMQ-1335</strain>
    </source>
</reference>
<dbReference type="RefSeq" id="WP_069599283.1">
    <property type="nucleotide sequence ID" value="NZ_CP017150.1"/>
</dbReference>
<feature type="transmembrane region" description="Helical" evidence="1">
    <location>
        <begin position="107"/>
        <end position="126"/>
    </location>
</feature>
<keyword evidence="1" id="KW-0472">Membrane</keyword>
<accession>A0A2H1KJC0</accession>
<accession>A0A1D7VZ68</accession>
<dbReference type="EMBL" id="CP017150">
    <property type="protein sequence ID" value="AOP52030.1"/>
    <property type="molecule type" value="Genomic_DNA"/>
</dbReference>
<feature type="transmembrane region" description="Helical" evidence="1">
    <location>
        <begin position="12"/>
        <end position="38"/>
    </location>
</feature>
<evidence type="ECO:0000256" key="1">
    <source>
        <dbReference type="SAM" id="Phobius"/>
    </source>
</evidence>
<dbReference type="OrthoDB" id="4804591at2"/>
<keyword evidence="1" id="KW-1133">Transmembrane helix</keyword>
<dbReference type="AlphaFoldDB" id="A0A1D7VZ68"/>
<feature type="transmembrane region" description="Helical" evidence="1">
    <location>
        <begin position="50"/>
        <end position="71"/>
    </location>
</feature>
<evidence type="ECO:0000313" key="4">
    <source>
        <dbReference type="Proteomes" id="UP000094793"/>
    </source>
</evidence>